<evidence type="ECO:0000256" key="2">
    <source>
        <dbReference type="SAM" id="SignalP"/>
    </source>
</evidence>
<feature type="region of interest" description="Disordered" evidence="1">
    <location>
        <begin position="76"/>
        <end position="102"/>
    </location>
</feature>
<evidence type="ECO:0000313" key="5">
    <source>
        <dbReference type="Proteomes" id="UP000254919"/>
    </source>
</evidence>
<dbReference type="InterPro" id="IPR027372">
    <property type="entry name" value="Phytase-like_dom"/>
</dbReference>
<dbReference type="PANTHER" id="PTHR37957">
    <property type="entry name" value="BLR7070 PROTEIN"/>
    <property type="match status" value="1"/>
</dbReference>
<dbReference type="AlphaFoldDB" id="A0A379N076"/>
<sequence>MRTGAIRLPNFNRGTFRASLRALLLGGLVTAALALPGQGQAAEQNFEAVLTGHAVLPANTLVPPPGDAPAEARMSGRFTGPGNLRTDQAGSIPGTTGPAPDGRPSGLSLPFQGQPVQGFSGIKPVAGEPGAYWVLTDNGFGNKRNSSDALLAFRKIRPDFATGAVQVEQTVFLSDPERKVPFRITHEATDRRYLTGADFDPESIQPVADGFWIGEEFGPFLVHVDREGRVRRVVETKLDGQVLMSPDNPALGTAATPNGVLPFRSRRSGGFEGMALTPDGKTLWALLEKPLFKPGSDQGEGNFLRVLEFSLEKGDWTGRSKRFRLSEGAVSIGDFNFIDDSRALVIERDDGEGDPSRACTGGAKPPACFAAPARVKRITLVDMGADEGDGEIRRIGGIDLMAIRDPKGLARQRGDTGLEAGRFSFPFLTIENVARVDDTHIIVANDNNLPFSAGRQLTKADDNEFMLLSVPELLQAR</sequence>
<organism evidence="4 5">
    <name type="scientific">Roseomonas mucosa</name>
    <dbReference type="NCBI Taxonomy" id="207340"/>
    <lineage>
        <taxon>Bacteria</taxon>
        <taxon>Pseudomonadati</taxon>
        <taxon>Pseudomonadota</taxon>
        <taxon>Alphaproteobacteria</taxon>
        <taxon>Acetobacterales</taxon>
        <taxon>Roseomonadaceae</taxon>
        <taxon>Roseomonas</taxon>
    </lineage>
</organism>
<protein>
    <submittedName>
        <fullName evidence="4">Uncharacterized protein conserved in bacteria</fullName>
    </submittedName>
</protein>
<evidence type="ECO:0000256" key="1">
    <source>
        <dbReference type="SAM" id="MobiDB-lite"/>
    </source>
</evidence>
<feature type="chain" id="PRO_5016698963" evidence="2">
    <location>
        <begin position="42"/>
        <end position="477"/>
    </location>
</feature>
<proteinExistence type="predicted"/>
<feature type="signal peptide" evidence="2">
    <location>
        <begin position="1"/>
        <end position="41"/>
    </location>
</feature>
<dbReference type="Proteomes" id="UP000254919">
    <property type="component" value="Unassembled WGS sequence"/>
</dbReference>
<dbReference type="PANTHER" id="PTHR37957:SF1">
    <property type="entry name" value="PHYTASE-LIKE DOMAIN-CONTAINING PROTEIN"/>
    <property type="match status" value="1"/>
</dbReference>
<gene>
    <name evidence="4" type="ORF">NCTC13291_02286</name>
</gene>
<feature type="domain" description="Phytase-like" evidence="3">
    <location>
        <begin position="114"/>
        <end position="448"/>
    </location>
</feature>
<name>A0A379N076_9PROT</name>
<accession>A0A379N076</accession>
<evidence type="ECO:0000313" key="4">
    <source>
        <dbReference type="EMBL" id="SUE40717.1"/>
    </source>
</evidence>
<keyword evidence="2" id="KW-0732">Signal</keyword>
<reference evidence="4 5" key="1">
    <citation type="submission" date="2018-06" db="EMBL/GenBank/DDBJ databases">
        <authorList>
            <consortium name="Pathogen Informatics"/>
            <person name="Doyle S."/>
        </authorList>
    </citation>
    <scope>NUCLEOTIDE SEQUENCE [LARGE SCALE GENOMIC DNA]</scope>
    <source>
        <strain evidence="4 5">NCTC13291</strain>
    </source>
</reference>
<dbReference type="EMBL" id="UGVN01000001">
    <property type="protein sequence ID" value="SUE40717.1"/>
    <property type="molecule type" value="Genomic_DNA"/>
</dbReference>
<dbReference type="Pfam" id="PF13449">
    <property type="entry name" value="Phytase-like"/>
    <property type="match status" value="1"/>
</dbReference>
<evidence type="ECO:0000259" key="3">
    <source>
        <dbReference type="Pfam" id="PF13449"/>
    </source>
</evidence>